<evidence type="ECO:0000256" key="9">
    <source>
        <dbReference type="ARBA" id="ARBA00023237"/>
    </source>
</evidence>
<dbReference type="Pfam" id="PF00593">
    <property type="entry name" value="TonB_dep_Rec_b-barrel"/>
    <property type="match status" value="1"/>
</dbReference>
<dbReference type="Gene3D" id="2.40.170.20">
    <property type="entry name" value="TonB-dependent receptor, beta-barrel domain"/>
    <property type="match status" value="1"/>
</dbReference>
<evidence type="ECO:0000313" key="15">
    <source>
        <dbReference type="EMBL" id="MBF8151523.1"/>
    </source>
</evidence>
<dbReference type="Pfam" id="PF13715">
    <property type="entry name" value="CarbopepD_reg_2"/>
    <property type="match status" value="1"/>
</dbReference>
<dbReference type="InterPro" id="IPR008969">
    <property type="entry name" value="CarboxyPept-like_regulatory"/>
</dbReference>
<evidence type="ECO:0000256" key="5">
    <source>
        <dbReference type="ARBA" id="ARBA00022729"/>
    </source>
</evidence>
<evidence type="ECO:0000256" key="4">
    <source>
        <dbReference type="ARBA" id="ARBA00022692"/>
    </source>
</evidence>
<evidence type="ECO:0000256" key="6">
    <source>
        <dbReference type="ARBA" id="ARBA00023077"/>
    </source>
</evidence>
<comment type="subcellular location">
    <subcellularLocation>
        <location evidence="1 10">Cell outer membrane</location>
        <topology evidence="1 10">Multi-pass membrane protein</topology>
    </subcellularLocation>
</comment>
<evidence type="ECO:0000313" key="16">
    <source>
        <dbReference type="Proteomes" id="UP000611215"/>
    </source>
</evidence>
<dbReference type="PROSITE" id="PS52016">
    <property type="entry name" value="TONB_DEPENDENT_REC_3"/>
    <property type="match status" value="1"/>
</dbReference>
<dbReference type="PANTHER" id="PTHR30069:SF29">
    <property type="entry name" value="HEMOGLOBIN AND HEMOGLOBIN-HAPTOGLOBIN-BINDING PROTEIN 1-RELATED"/>
    <property type="match status" value="1"/>
</dbReference>
<comment type="similarity">
    <text evidence="10 11">Belongs to the TonB-dependent receptor family.</text>
</comment>
<evidence type="ECO:0000259" key="13">
    <source>
        <dbReference type="Pfam" id="PF00593"/>
    </source>
</evidence>
<keyword evidence="2 10" id="KW-0813">Transport</keyword>
<keyword evidence="3 10" id="KW-1134">Transmembrane beta strand</keyword>
<evidence type="ECO:0000256" key="10">
    <source>
        <dbReference type="PROSITE-ProRule" id="PRU01360"/>
    </source>
</evidence>
<evidence type="ECO:0000256" key="8">
    <source>
        <dbReference type="ARBA" id="ARBA00023170"/>
    </source>
</evidence>
<feature type="signal peptide" evidence="12">
    <location>
        <begin position="1"/>
        <end position="20"/>
    </location>
</feature>
<proteinExistence type="inferred from homology"/>
<keyword evidence="7 10" id="KW-0472">Membrane</keyword>
<keyword evidence="5 12" id="KW-0732">Signal</keyword>
<evidence type="ECO:0000259" key="14">
    <source>
        <dbReference type="Pfam" id="PF07715"/>
    </source>
</evidence>
<dbReference type="EMBL" id="JADOET010000024">
    <property type="protein sequence ID" value="MBF8151523.1"/>
    <property type="molecule type" value="Genomic_DNA"/>
</dbReference>
<sequence>MKYQKFILSTAIILTSLCNAYGSVHPINHNTNSYHVNNNTINLQLKEASLIQVFNLIEKQTDLKFIYISNALYQNTKIDLSVNNQSLETVLKTLKQKSPIDFKITDNGILVKPIGETVTKINQDNITIKGVVYDETNTPVLGANIYATAYNIGAVTDYDGQFTIKVPADTKTLKITYIGYEDVDYSLEGQLEITVNLTPHFAALNEVIITGQGASVQRKRLSNNVEVLKSEDLAGLPSQRIDQLIATKLPNTQINFTGGQSGATTLIRSRGINSAFLSSTPVFYIDGVRMDNLNTSSALGGGSAQGAAMSSIADIPMDNIDRIEYINGGAATTLYGSDAANGVIQIFTKKGSSRGTQITASTQMGIVAPTADFLYFDRSKDLLFETGTYQKYNLSISGGNSEGFGYSFSGNFLDNTGAQIAENNANTKIDFSTGFKAKLGEKVTYNSSFIYVNNRYNRNRNGNQGGYTGLWFAESGASVLKGFNNRLDDLSSTEFNDINAFVKTAEELQNNEIAINRFTTSQSFTYKPVNNFEAKFVGGIDYRVQNDQTIQTNEYLSHTSQTSVTDEGSIANTERKYFGVTLELSAQHKFETGQFSFISTVGGQLFRNSDHQIQYVGTNIRDGAETISDAAIKTSEEYLAEVLNYGFYFQENIGFKDKLFFDLGIRGDRNPSFGDNIGTQYYPKAGVSYLLSSEPWLENATAVNSLRLRGNYGVAGNLPPAFVNERTIDFDGFLGEQAAFFGQSGNPDLKPEKTTTYEVGVDAALFNNRVNLSVGYYNANTKDALFYVPPTPSSGYASSQLYNIGEIENKGWEINASFIPIQTENVTLSLNVSINTLDNLVVDSGGVAPFNINGFSARTIQTVVEEGYPIGYIRGNYGTFDENGVLESTTAQSYLGTTIPDLFGNLGMNFSYKNFSLFANGNYQKGAYANSFDQQFRFLYGASDAIVPEAEVEANGTSNWLNFTNLFTEKTDFIKIRTIGLNYNLIPKNTNTIKSILIGFSVNNPLNFTASSFDPEATISGSATGQGGASTGGISYATYSAPREFLTSLKINF</sequence>
<dbReference type="Gene3D" id="2.60.40.1120">
    <property type="entry name" value="Carboxypeptidase-like, regulatory domain"/>
    <property type="match status" value="1"/>
</dbReference>
<dbReference type="Gene3D" id="2.170.130.10">
    <property type="entry name" value="TonB-dependent receptor, plug domain"/>
    <property type="match status" value="1"/>
</dbReference>
<protein>
    <submittedName>
        <fullName evidence="15">TonB-dependent receptor</fullName>
    </submittedName>
</protein>
<evidence type="ECO:0000256" key="7">
    <source>
        <dbReference type="ARBA" id="ARBA00023136"/>
    </source>
</evidence>
<dbReference type="InterPro" id="IPR010917">
    <property type="entry name" value="TonB_rcpt_CS"/>
</dbReference>
<dbReference type="RefSeq" id="WP_195872776.1">
    <property type="nucleotide sequence ID" value="NZ_JADOET010000024.1"/>
</dbReference>
<keyword evidence="6 11" id="KW-0798">TonB box</keyword>
<dbReference type="InterPro" id="IPR036942">
    <property type="entry name" value="Beta-barrel_TonB_sf"/>
</dbReference>
<dbReference type="Gene3D" id="3.55.50.30">
    <property type="match status" value="1"/>
</dbReference>
<dbReference type="InterPro" id="IPR037066">
    <property type="entry name" value="Plug_dom_sf"/>
</dbReference>
<dbReference type="Pfam" id="PF07715">
    <property type="entry name" value="Plug"/>
    <property type="match status" value="1"/>
</dbReference>
<name>A0ABS0EM54_9FLAO</name>
<organism evidence="15 16">
    <name type="scientific">Winogradskyella marina</name>
    <dbReference type="NCBI Taxonomy" id="2785530"/>
    <lineage>
        <taxon>Bacteria</taxon>
        <taxon>Pseudomonadati</taxon>
        <taxon>Bacteroidota</taxon>
        <taxon>Flavobacteriia</taxon>
        <taxon>Flavobacteriales</taxon>
        <taxon>Flavobacteriaceae</taxon>
        <taxon>Winogradskyella</taxon>
    </lineage>
</organism>
<keyword evidence="4 10" id="KW-0812">Transmembrane</keyword>
<keyword evidence="16" id="KW-1185">Reference proteome</keyword>
<keyword evidence="8 15" id="KW-0675">Receptor</keyword>
<dbReference type="InterPro" id="IPR012910">
    <property type="entry name" value="Plug_dom"/>
</dbReference>
<dbReference type="Proteomes" id="UP000611215">
    <property type="component" value="Unassembled WGS sequence"/>
</dbReference>
<dbReference type="SUPFAM" id="SSF49464">
    <property type="entry name" value="Carboxypeptidase regulatory domain-like"/>
    <property type="match status" value="1"/>
</dbReference>
<dbReference type="SUPFAM" id="SSF56935">
    <property type="entry name" value="Porins"/>
    <property type="match status" value="1"/>
</dbReference>
<evidence type="ECO:0000256" key="2">
    <source>
        <dbReference type="ARBA" id="ARBA00022448"/>
    </source>
</evidence>
<evidence type="ECO:0000256" key="11">
    <source>
        <dbReference type="RuleBase" id="RU003357"/>
    </source>
</evidence>
<feature type="domain" description="TonB-dependent receptor plug" evidence="14">
    <location>
        <begin position="220"/>
        <end position="343"/>
    </location>
</feature>
<evidence type="ECO:0000256" key="12">
    <source>
        <dbReference type="SAM" id="SignalP"/>
    </source>
</evidence>
<evidence type="ECO:0000256" key="1">
    <source>
        <dbReference type="ARBA" id="ARBA00004571"/>
    </source>
</evidence>
<feature type="chain" id="PRO_5046815769" evidence="12">
    <location>
        <begin position="21"/>
        <end position="1053"/>
    </location>
</feature>
<dbReference type="PANTHER" id="PTHR30069">
    <property type="entry name" value="TONB-DEPENDENT OUTER MEMBRANE RECEPTOR"/>
    <property type="match status" value="1"/>
</dbReference>
<reference evidence="15 16" key="1">
    <citation type="submission" date="2020-11" db="EMBL/GenBank/DDBJ databases">
        <title>Winogradskyella marina sp. nov., isolated from marine sediment.</title>
        <authorList>
            <person name="Bo J."/>
            <person name="Wang S."/>
            <person name="Song X."/>
            <person name="Du Z."/>
        </authorList>
    </citation>
    <scope>NUCLEOTIDE SEQUENCE [LARGE SCALE GENOMIC DNA]</scope>
    <source>
        <strain evidence="15 16">F6397</strain>
    </source>
</reference>
<gene>
    <name evidence="15" type="ORF">ITJ86_16590</name>
</gene>
<evidence type="ECO:0000256" key="3">
    <source>
        <dbReference type="ARBA" id="ARBA00022452"/>
    </source>
</evidence>
<comment type="caution">
    <text evidence="15">The sequence shown here is derived from an EMBL/GenBank/DDBJ whole genome shotgun (WGS) entry which is preliminary data.</text>
</comment>
<feature type="domain" description="TonB-dependent receptor-like beta-barrel" evidence="13">
    <location>
        <begin position="508"/>
        <end position="931"/>
    </location>
</feature>
<dbReference type="InterPro" id="IPR039426">
    <property type="entry name" value="TonB-dep_rcpt-like"/>
</dbReference>
<accession>A0ABS0EM54</accession>
<dbReference type="PROSITE" id="PS01156">
    <property type="entry name" value="TONB_DEPENDENT_REC_2"/>
    <property type="match status" value="1"/>
</dbReference>
<dbReference type="InterPro" id="IPR000531">
    <property type="entry name" value="Beta-barrel_TonB"/>
</dbReference>
<keyword evidence="9 10" id="KW-0998">Cell outer membrane</keyword>